<evidence type="ECO:0000313" key="1">
    <source>
        <dbReference type="EMBL" id="GFT58880.1"/>
    </source>
</evidence>
<dbReference type="EMBL" id="BMAW01113802">
    <property type="protein sequence ID" value="GFT58880.1"/>
    <property type="molecule type" value="Genomic_DNA"/>
</dbReference>
<comment type="caution">
    <text evidence="1">The sequence shown here is derived from an EMBL/GenBank/DDBJ whole genome shotgun (WGS) entry which is preliminary data.</text>
</comment>
<dbReference type="AlphaFoldDB" id="A0A8X6P9J7"/>
<accession>A0A8X6P9J7</accession>
<evidence type="ECO:0000313" key="2">
    <source>
        <dbReference type="Proteomes" id="UP000887013"/>
    </source>
</evidence>
<keyword evidence="2" id="KW-1185">Reference proteome</keyword>
<organism evidence="1 2">
    <name type="scientific">Nephila pilipes</name>
    <name type="common">Giant wood spider</name>
    <name type="synonym">Nephila maculata</name>
    <dbReference type="NCBI Taxonomy" id="299642"/>
    <lineage>
        <taxon>Eukaryota</taxon>
        <taxon>Metazoa</taxon>
        <taxon>Ecdysozoa</taxon>
        <taxon>Arthropoda</taxon>
        <taxon>Chelicerata</taxon>
        <taxon>Arachnida</taxon>
        <taxon>Araneae</taxon>
        <taxon>Araneomorphae</taxon>
        <taxon>Entelegynae</taxon>
        <taxon>Araneoidea</taxon>
        <taxon>Nephilidae</taxon>
        <taxon>Nephila</taxon>
    </lineage>
</organism>
<proteinExistence type="predicted"/>
<dbReference type="Proteomes" id="UP000887013">
    <property type="component" value="Unassembled WGS sequence"/>
</dbReference>
<protein>
    <submittedName>
        <fullName evidence="1">Uncharacterized protein</fullName>
    </submittedName>
</protein>
<sequence>MPYWKTNLCIPVPKKSTSQEQSLRVTVTCTSSSLEKRCPAGNLFRCWTQCVGDAFTFLKRFHNDCDHLMNRIITSEEPWIAHFTPKIK</sequence>
<reference evidence="1" key="1">
    <citation type="submission" date="2020-08" db="EMBL/GenBank/DDBJ databases">
        <title>Multicomponent nature underlies the extraordinary mechanical properties of spider dragline silk.</title>
        <authorList>
            <person name="Kono N."/>
            <person name="Nakamura H."/>
            <person name="Mori M."/>
            <person name="Yoshida Y."/>
            <person name="Ohtoshi R."/>
            <person name="Malay A.D."/>
            <person name="Moran D.A.P."/>
            <person name="Tomita M."/>
            <person name="Numata K."/>
            <person name="Arakawa K."/>
        </authorList>
    </citation>
    <scope>NUCLEOTIDE SEQUENCE</scope>
</reference>
<name>A0A8X6P9J7_NEPPI</name>
<gene>
    <name evidence="1" type="ORF">NPIL_217891</name>
</gene>